<feature type="transmembrane region" description="Helical" evidence="6">
    <location>
        <begin position="227"/>
        <end position="248"/>
    </location>
</feature>
<evidence type="ECO:0000313" key="8">
    <source>
        <dbReference type="EMBL" id="GGG07090.1"/>
    </source>
</evidence>
<comment type="caution">
    <text evidence="8">The sequence shown here is derived from an EMBL/GenBank/DDBJ whole genome shotgun (WGS) entry which is preliminary data.</text>
</comment>
<evidence type="ECO:0000256" key="3">
    <source>
        <dbReference type="ARBA" id="ARBA00022692"/>
    </source>
</evidence>
<evidence type="ECO:0000313" key="9">
    <source>
        <dbReference type="Proteomes" id="UP000636949"/>
    </source>
</evidence>
<dbReference type="Proteomes" id="UP000636949">
    <property type="component" value="Unassembled WGS sequence"/>
</dbReference>
<dbReference type="Pfam" id="PF07690">
    <property type="entry name" value="MFS_1"/>
    <property type="match status" value="1"/>
</dbReference>
<keyword evidence="2" id="KW-0813">Transport</keyword>
<feature type="transmembrane region" description="Helical" evidence="6">
    <location>
        <begin position="142"/>
        <end position="164"/>
    </location>
</feature>
<dbReference type="OrthoDB" id="9764259at2"/>
<dbReference type="InterPro" id="IPR011701">
    <property type="entry name" value="MFS"/>
</dbReference>
<dbReference type="Gene3D" id="1.20.1250.20">
    <property type="entry name" value="MFS general substrate transporter like domains"/>
    <property type="match status" value="1"/>
</dbReference>
<gene>
    <name evidence="8" type="ORF">GCM10010995_25740</name>
</gene>
<organism evidence="8 9">
    <name type="scientific">Cysteiniphilum litorale</name>
    <dbReference type="NCBI Taxonomy" id="2056700"/>
    <lineage>
        <taxon>Bacteria</taxon>
        <taxon>Pseudomonadati</taxon>
        <taxon>Pseudomonadota</taxon>
        <taxon>Gammaproteobacteria</taxon>
        <taxon>Thiotrichales</taxon>
        <taxon>Fastidiosibacteraceae</taxon>
        <taxon>Cysteiniphilum</taxon>
    </lineage>
</organism>
<dbReference type="InterPro" id="IPR036259">
    <property type="entry name" value="MFS_trans_sf"/>
</dbReference>
<evidence type="ECO:0000256" key="5">
    <source>
        <dbReference type="ARBA" id="ARBA00023136"/>
    </source>
</evidence>
<keyword evidence="5 6" id="KW-0472">Membrane</keyword>
<dbReference type="PANTHER" id="PTHR23504:SF15">
    <property type="entry name" value="MAJOR FACILITATOR SUPERFAMILY (MFS) PROFILE DOMAIN-CONTAINING PROTEIN"/>
    <property type="match status" value="1"/>
</dbReference>
<feature type="transmembrane region" description="Helical" evidence="6">
    <location>
        <begin position="81"/>
        <end position="100"/>
    </location>
</feature>
<dbReference type="RefSeq" id="WP_117003892.1">
    <property type="nucleotide sequence ID" value="NZ_BMJS01000048.1"/>
</dbReference>
<evidence type="ECO:0000259" key="7">
    <source>
        <dbReference type="PROSITE" id="PS50850"/>
    </source>
</evidence>
<dbReference type="InterPro" id="IPR020846">
    <property type="entry name" value="MFS_dom"/>
</dbReference>
<feature type="transmembrane region" description="Helical" evidence="6">
    <location>
        <begin position="260"/>
        <end position="282"/>
    </location>
</feature>
<feature type="transmembrane region" description="Helical" evidence="6">
    <location>
        <begin position="319"/>
        <end position="338"/>
    </location>
</feature>
<evidence type="ECO:0000256" key="1">
    <source>
        <dbReference type="ARBA" id="ARBA00004141"/>
    </source>
</evidence>
<sequence length="413" mass="46070">MRKSIFALLLVVFIDALGIGILFPVLSAVIMNPQTHFLAYGTSIDTRQLYYGITIAIFFICWFVGAIYLAKTSDQIGRKRVLLICLVGLFIGYGLTGLAIASNSLLLLIVGRVVGGITAGSQPIAQAAIIDVSSTEERTKNLGLIMFAFSLGLIAGPIIGGLLSDKSLCLWFNDQLPFYLTLILIAINILILLITYQDQTKLEKSSYYFKPTEIITQFYGVFKNKNVLKLSVVFFLMQISFNTFYIFLPVYLYRKYHYDVFMNSLMMLVLGIAMAISTIFLVPLFQKHFKQKHCVIINLSVMAIMLFLLLINWRSYDILILGGVFMLAFGVAYTNMLGMFSHSVSDKKQGWVMGVTVSLFTSGSAITSLFGEKLLDISVNLPFVLAIIVFVLTAILLYFLNIGSYLVSQQVND</sequence>
<dbReference type="CDD" id="cd17330">
    <property type="entry name" value="MFS_SLC46_TetA_like"/>
    <property type="match status" value="1"/>
</dbReference>
<accession>A0A8J3EA93</accession>
<reference evidence="8" key="1">
    <citation type="journal article" date="2014" name="Int. J. Syst. Evol. Microbiol.">
        <title>Complete genome sequence of Corynebacterium casei LMG S-19264T (=DSM 44701T), isolated from a smear-ripened cheese.</title>
        <authorList>
            <consortium name="US DOE Joint Genome Institute (JGI-PGF)"/>
            <person name="Walter F."/>
            <person name="Albersmeier A."/>
            <person name="Kalinowski J."/>
            <person name="Ruckert C."/>
        </authorList>
    </citation>
    <scope>NUCLEOTIDE SEQUENCE</scope>
    <source>
        <strain evidence="8">CGMCC 1.15758</strain>
    </source>
</reference>
<evidence type="ECO:0000256" key="6">
    <source>
        <dbReference type="SAM" id="Phobius"/>
    </source>
</evidence>
<keyword evidence="4 6" id="KW-1133">Transmembrane helix</keyword>
<evidence type="ECO:0000256" key="2">
    <source>
        <dbReference type="ARBA" id="ARBA00022448"/>
    </source>
</evidence>
<feature type="transmembrane region" description="Helical" evidence="6">
    <location>
        <begin position="106"/>
        <end position="130"/>
    </location>
</feature>
<feature type="transmembrane region" description="Helical" evidence="6">
    <location>
        <begin position="350"/>
        <end position="371"/>
    </location>
</feature>
<protein>
    <submittedName>
        <fullName evidence="8">MFS transporter</fullName>
    </submittedName>
</protein>
<evidence type="ECO:0000256" key="4">
    <source>
        <dbReference type="ARBA" id="ARBA00022989"/>
    </source>
</evidence>
<feature type="transmembrane region" description="Helical" evidence="6">
    <location>
        <begin position="294"/>
        <end position="313"/>
    </location>
</feature>
<feature type="transmembrane region" description="Helical" evidence="6">
    <location>
        <begin position="383"/>
        <end position="407"/>
    </location>
</feature>
<dbReference type="AlphaFoldDB" id="A0A8J3EA93"/>
<keyword evidence="3 6" id="KW-0812">Transmembrane</keyword>
<dbReference type="GO" id="GO:0016020">
    <property type="term" value="C:membrane"/>
    <property type="evidence" value="ECO:0007669"/>
    <property type="project" value="UniProtKB-SubCell"/>
</dbReference>
<dbReference type="PROSITE" id="PS50850">
    <property type="entry name" value="MFS"/>
    <property type="match status" value="1"/>
</dbReference>
<keyword evidence="9" id="KW-1185">Reference proteome</keyword>
<name>A0A8J3EA93_9GAMM</name>
<proteinExistence type="predicted"/>
<reference evidence="8" key="2">
    <citation type="submission" date="2020-09" db="EMBL/GenBank/DDBJ databases">
        <authorList>
            <person name="Sun Q."/>
            <person name="Zhou Y."/>
        </authorList>
    </citation>
    <scope>NUCLEOTIDE SEQUENCE</scope>
    <source>
        <strain evidence="8">CGMCC 1.15758</strain>
    </source>
</reference>
<feature type="transmembrane region" description="Helical" evidence="6">
    <location>
        <begin position="176"/>
        <end position="196"/>
    </location>
</feature>
<feature type="domain" description="Major facilitator superfamily (MFS) profile" evidence="7">
    <location>
        <begin position="4"/>
        <end position="405"/>
    </location>
</feature>
<dbReference type="GO" id="GO:0022857">
    <property type="term" value="F:transmembrane transporter activity"/>
    <property type="evidence" value="ECO:0007669"/>
    <property type="project" value="InterPro"/>
</dbReference>
<feature type="transmembrane region" description="Helical" evidence="6">
    <location>
        <begin position="49"/>
        <end position="69"/>
    </location>
</feature>
<dbReference type="EMBL" id="BMJS01000048">
    <property type="protein sequence ID" value="GGG07090.1"/>
    <property type="molecule type" value="Genomic_DNA"/>
</dbReference>
<feature type="transmembrane region" description="Helical" evidence="6">
    <location>
        <begin position="7"/>
        <end position="29"/>
    </location>
</feature>
<dbReference type="SUPFAM" id="SSF103473">
    <property type="entry name" value="MFS general substrate transporter"/>
    <property type="match status" value="1"/>
</dbReference>
<comment type="subcellular location">
    <subcellularLocation>
        <location evidence="1">Membrane</location>
        <topology evidence="1">Multi-pass membrane protein</topology>
    </subcellularLocation>
</comment>
<dbReference type="PANTHER" id="PTHR23504">
    <property type="entry name" value="MAJOR FACILITATOR SUPERFAMILY DOMAIN-CONTAINING PROTEIN 10"/>
    <property type="match status" value="1"/>
</dbReference>